<dbReference type="Gene3D" id="3.40.1010.10">
    <property type="entry name" value="Cobalt-precorrin-4 Transmethylase, Domain 1"/>
    <property type="match status" value="1"/>
</dbReference>
<dbReference type="RefSeq" id="WP_241347877.1">
    <property type="nucleotide sequence ID" value="NZ_JAKZGP010000019.1"/>
</dbReference>
<sequence length="245" mass="27356">MSIYQHLCGMKGKLYLIPSSLAEDTSQHIMSPQVKEVVKNTRYFLVEELRTARRYISSLKLGVIIEDLHFEILNKKTRIPQLQELMKPILDGKDMGIISEAGCPGIADPGAIAVAWAHEKGIQVVPISGPSSMFLALMGSGFNGQSFAFHGYLPIDKKSRIASIKTLEADSVKSNRTQVFMETPFRNNPLFDDLKNTLHPNTRLCIAKNLTGSDEIIQTKTVQQWKKTNLDLHKVPTVFVIYAGN</sequence>
<accession>A0ABS9UZE5</accession>
<comment type="caution">
    <text evidence="7">The sequence shown here is derived from an EMBL/GenBank/DDBJ whole genome shotgun (WGS) entry which is preliminary data.</text>
</comment>
<dbReference type="Proteomes" id="UP001165489">
    <property type="component" value="Unassembled WGS sequence"/>
</dbReference>
<keyword evidence="5" id="KW-0949">S-adenosyl-L-methionine</keyword>
<reference evidence="7" key="1">
    <citation type="submission" date="2022-03" db="EMBL/GenBank/DDBJ databases">
        <title>De novo assembled genomes of Belliella spp. (Cyclobacteriaceae) strains.</title>
        <authorList>
            <person name="Szabo A."/>
            <person name="Korponai K."/>
            <person name="Felfoldi T."/>
        </authorList>
    </citation>
    <scope>NUCLEOTIDE SEQUENCE</scope>
    <source>
        <strain evidence="7">DSM 111904</strain>
    </source>
</reference>
<dbReference type="PANTHER" id="PTHR46111">
    <property type="entry name" value="RIBOSOMAL RNA SMALL SUBUNIT METHYLTRANSFERASE I"/>
    <property type="match status" value="1"/>
</dbReference>
<dbReference type="Gene3D" id="3.30.950.10">
    <property type="entry name" value="Methyltransferase, Cobalt-precorrin-4 Transmethylase, Domain 2"/>
    <property type="match status" value="1"/>
</dbReference>
<keyword evidence="8" id="KW-1185">Reference proteome</keyword>
<dbReference type="EMBL" id="JAKZGP010000019">
    <property type="protein sequence ID" value="MCH7409532.1"/>
    <property type="molecule type" value="Genomic_DNA"/>
</dbReference>
<dbReference type="InterPro" id="IPR000878">
    <property type="entry name" value="4pyrrol_Mease"/>
</dbReference>
<proteinExistence type="predicted"/>
<dbReference type="GO" id="GO:0032259">
    <property type="term" value="P:methylation"/>
    <property type="evidence" value="ECO:0007669"/>
    <property type="project" value="UniProtKB-KW"/>
</dbReference>
<evidence type="ECO:0000256" key="2">
    <source>
        <dbReference type="ARBA" id="ARBA00022552"/>
    </source>
</evidence>
<keyword evidence="3 7" id="KW-0489">Methyltransferase</keyword>
<dbReference type="GO" id="GO:0008168">
    <property type="term" value="F:methyltransferase activity"/>
    <property type="evidence" value="ECO:0007669"/>
    <property type="project" value="UniProtKB-KW"/>
</dbReference>
<evidence type="ECO:0000256" key="5">
    <source>
        <dbReference type="ARBA" id="ARBA00022691"/>
    </source>
</evidence>
<evidence type="ECO:0000259" key="6">
    <source>
        <dbReference type="Pfam" id="PF00590"/>
    </source>
</evidence>
<organism evidence="7 8">
    <name type="scientific">Belliella filtrata</name>
    <dbReference type="NCBI Taxonomy" id="2923435"/>
    <lineage>
        <taxon>Bacteria</taxon>
        <taxon>Pseudomonadati</taxon>
        <taxon>Bacteroidota</taxon>
        <taxon>Cytophagia</taxon>
        <taxon>Cytophagales</taxon>
        <taxon>Cyclobacteriaceae</taxon>
        <taxon>Belliella</taxon>
    </lineage>
</organism>
<dbReference type="SUPFAM" id="SSF53790">
    <property type="entry name" value="Tetrapyrrole methylase"/>
    <property type="match status" value="1"/>
</dbReference>
<evidence type="ECO:0000313" key="8">
    <source>
        <dbReference type="Proteomes" id="UP001165489"/>
    </source>
</evidence>
<dbReference type="PIRSF" id="PIRSF005917">
    <property type="entry name" value="MTase_YraL"/>
    <property type="match status" value="1"/>
</dbReference>
<keyword evidence="1" id="KW-0963">Cytoplasm</keyword>
<dbReference type="Pfam" id="PF00590">
    <property type="entry name" value="TP_methylase"/>
    <property type="match status" value="1"/>
</dbReference>
<protein>
    <submittedName>
        <fullName evidence="7">SAM-dependent methyltransferase</fullName>
    </submittedName>
</protein>
<evidence type="ECO:0000256" key="4">
    <source>
        <dbReference type="ARBA" id="ARBA00022679"/>
    </source>
</evidence>
<dbReference type="CDD" id="cd11649">
    <property type="entry name" value="RsmI_like"/>
    <property type="match status" value="1"/>
</dbReference>
<dbReference type="InterPro" id="IPR014777">
    <property type="entry name" value="4pyrrole_Mease_sub1"/>
</dbReference>
<keyword evidence="2" id="KW-0698">rRNA processing</keyword>
<dbReference type="InterPro" id="IPR008189">
    <property type="entry name" value="rRNA_ssu_MeTfrase_I"/>
</dbReference>
<dbReference type="InterPro" id="IPR035996">
    <property type="entry name" value="4pyrrol_Methylase_sf"/>
</dbReference>
<keyword evidence="4" id="KW-0808">Transferase</keyword>
<evidence type="ECO:0000256" key="1">
    <source>
        <dbReference type="ARBA" id="ARBA00022490"/>
    </source>
</evidence>
<evidence type="ECO:0000313" key="7">
    <source>
        <dbReference type="EMBL" id="MCH7409532.1"/>
    </source>
</evidence>
<gene>
    <name evidence="7" type="ORF">MM239_09005</name>
</gene>
<feature type="domain" description="Tetrapyrrole methylase" evidence="6">
    <location>
        <begin position="86"/>
        <end position="223"/>
    </location>
</feature>
<dbReference type="InterPro" id="IPR014776">
    <property type="entry name" value="4pyrrole_Mease_sub2"/>
</dbReference>
<evidence type="ECO:0000256" key="3">
    <source>
        <dbReference type="ARBA" id="ARBA00022603"/>
    </source>
</evidence>
<dbReference type="PANTHER" id="PTHR46111:SF2">
    <property type="entry name" value="SAM-DEPENDENT METHYLTRANSFERASE"/>
    <property type="match status" value="1"/>
</dbReference>
<name>A0ABS9UZE5_9BACT</name>